<evidence type="ECO:0000259" key="2">
    <source>
        <dbReference type="Pfam" id="PF03109"/>
    </source>
</evidence>
<comment type="similarity">
    <text evidence="1">Belongs to the protein kinase superfamily. ADCK protein kinase family.</text>
</comment>
<dbReference type="Proteomes" id="UP000449547">
    <property type="component" value="Unassembled WGS sequence"/>
</dbReference>
<dbReference type="OrthoDB" id="427480at2759"/>
<evidence type="ECO:0000313" key="3">
    <source>
        <dbReference type="EMBL" id="KAA8902451.1"/>
    </source>
</evidence>
<evidence type="ECO:0000313" key="4">
    <source>
        <dbReference type="Proteomes" id="UP000449547"/>
    </source>
</evidence>
<dbReference type="EMBL" id="SWFT01000090">
    <property type="protein sequence ID" value="KAA8902451.1"/>
    <property type="molecule type" value="Genomic_DNA"/>
</dbReference>
<accession>A0A642UNW0</accession>
<reference evidence="3 4" key="1">
    <citation type="submission" date="2019-07" db="EMBL/GenBank/DDBJ databases">
        <title>Genome assembly of two rare yeast pathogens: Diutina rugosa and Trichomonascus ciferrii.</title>
        <authorList>
            <person name="Mixao V."/>
            <person name="Saus E."/>
            <person name="Hansen A."/>
            <person name="Lass-Flor C."/>
            <person name="Gabaldon T."/>
        </authorList>
    </citation>
    <scope>NUCLEOTIDE SEQUENCE [LARGE SCALE GENOMIC DNA]</scope>
    <source>
        <strain evidence="3 4">CBS 613</strain>
    </source>
</reference>
<proteinExistence type="inferred from homology"/>
<dbReference type="GeneID" id="54781556"/>
<dbReference type="OMA" id="DVMTTMV"/>
<keyword evidence="4" id="KW-1185">Reference proteome</keyword>
<evidence type="ECO:0000256" key="1">
    <source>
        <dbReference type="ARBA" id="ARBA00009670"/>
    </source>
</evidence>
<dbReference type="Pfam" id="PF03109">
    <property type="entry name" value="ABC1"/>
    <property type="match status" value="1"/>
</dbReference>
<dbReference type="InterPro" id="IPR051130">
    <property type="entry name" value="Mito_struct-func_regulator"/>
</dbReference>
<dbReference type="VEuPathDB" id="FungiDB:DIURU_002905"/>
<name>A0A642UNW0_DIURU</name>
<dbReference type="PANTHER" id="PTHR43173:SF37">
    <property type="entry name" value="ABC1 FAMILY PROTEIN C10F6.14C"/>
    <property type="match status" value="1"/>
</dbReference>
<organism evidence="3 4">
    <name type="scientific">Diutina rugosa</name>
    <name type="common">Yeast</name>
    <name type="synonym">Candida rugosa</name>
    <dbReference type="NCBI Taxonomy" id="5481"/>
    <lineage>
        <taxon>Eukaryota</taxon>
        <taxon>Fungi</taxon>
        <taxon>Dikarya</taxon>
        <taxon>Ascomycota</taxon>
        <taxon>Saccharomycotina</taxon>
        <taxon>Pichiomycetes</taxon>
        <taxon>Debaryomycetaceae</taxon>
        <taxon>Diutina</taxon>
    </lineage>
</organism>
<dbReference type="InterPro" id="IPR011009">
    <property type="entry name" value="Kinase-like_dom_sf"/>
</dbReference>
<dbReference type="AlphaFoldDB" id="A0A642UNW0"/>
<comment type="caution">
    <text evidence="3">The sequence shown here is derived from an EMBL/GenBank/DDBJ whole genome shotgun (WGS) entry which is preliminary data.</text>
</comment>
<dbReference type="CDD" id="cd13969">
    <property type="entry name" value="ADCK1-like"/>
    <property type="match status" value="1"/>
</dbReference>
<dbReference type="InterPro" id="IPR045307">
    <property type="entry name" value="ADCK1_dom"/>
</dbReference>
<sequence length="509" mass="58426">MFATARRQWPKVATATVALGAGVYAYDRTHYSVVSRAVRAMWTLSFVAYKYTRCNYADMKEMEQVHEQCAESLLQMLQKNKGLFIKIGQAIANQGPLFPMAYQKRFAQLYDAAPADDWKEIEAMLNRVYGTSNWGFTIDSDAVASASIAQVYKGHLPTGEAVAVKVQHPSIEYQLHADLWVYQNISKVYSWVFGLPFSMFTKYISSQMVQETDFGREAANGERLLAALIADGFNNRVHVPKVYPQVSKKQVLVTEWIDGTSLTETEKISANFNTHDVLHTFLDVFGRQIFRYGFVHCDPHPGNLMVRRTKWGQQQLVILDHGLYIDLPRDFEQQYSRLWQYMFTQDTTHLKEIAQSWGIDSVDIFASLVSLKPTYMTSNPPPKATQLDDDRDIQTLLGQFLKDESKFPLQLIFLTRTMRMMQNMNKQYGSPVNRINVLTRSAVAGANLGWSQRLRVSFALWVSDIVFLFVRFKQWLLGDLWGRPSLGIEDYMELFIKNTAKQHGIDFDL</sequence>
<feature type="domain" description="ABC1 atypical kinase-like" evidence="2">
    <location>
        <begin position="109"/>
        <end position="353"/>
    </location>
</feature>
<dbReference type="SUPFAM" id="SSF56112">
    <property type="entry name" value="Protein kinase-like (PK-like)"/>
    <property type="match status" value="1"/>
</dbReference>
<dbReference type="RefSeq" id="XP_034012436.1">
    <property type="nucleotide sequence ID" value="XM_034155608.1"/>
</dbReference>
<dbReference type="PANTHER" id="PTHR43173">
    <property type="entry name" value="ABC1 FAMILY PROTEIN"/>
    <property type="match status" value="1"/>
</dbReference>
<protein>
    <recommendedName>
        <fullName evidence="2">ABC1 atypical kinase-like domain-containing protein</fullName>
    </recommendedName>
</protein>
<dbReference type="InterPro" id="IPR004147">
    <property type="entry name" value="ABC1_dom"/>
</dbReference>
<gene>
    <name evidence="3" type="ORF">DIURU_002905</name>
</gene>